<gene>
    <name evidence="1" type="ORF">K491DRAFT_719739</name>
</gene>
<proteinExistence type="predicted"/>
<dbReference type="OrthoDB" id="3795413at2759"/>
<dbReference type="EMBL" id="MU004423">
    <property type="protein sequence ID" value="KAF2651548.1"/>
    <property type="molecule type" value="Genomic_DNA"/>
</dbReference>
<name>A0A6A6SYG7_9PLEO</name>
<dbReference type="Proteomes" id="UP000799324">
    <property type="component" value="Unassembled WGS sequence"/>
</dbReference>
<keyword evidence="2" id="KW-1185">Reference proteome</keyword>
<accession>A0A6A6SYG7</accession>
<reference evidence="1" key="1">
    <citation type="journal article" date="2020" name="Stud. Mycol.">
        <title>101 Dothideomycetes genomes: a test case for predicting lifestyles and emergence of pathogens.</title>
        <authorList>
            <person name="Haridas S."/>
            <person name="Albert R."/>
            <person name="Binder M."/>
            <person name="Bloem J."/>
            <person name="Labutti K."/>
            <person name="Salamov A."/>
            <person name="Andreopoulos B."/>
            <person name="Baker S."/>
            <person name="Barry K."/>
            <person name="Bills G."/>
            <person name="Bluhm B."/>
            <person name="Cannon C."/>
            <person name="Castanera R."/>
            <person name="Culley D."/>
            <person name="Daum C."/>
            <person name="Ezra D."/>
            <person name="Gonzalez J."/>
            <person name="Henrissat B."/>
            <person name="Kuo A."/>
            <person name="Liang C."/>
            <person name="Lipzen A."/>
            <person name="Lutzoni F."/>
            <person name="Magnuson J."/>
            <person name="Mondo S."/>
            <person name="Nolan M."/>
            <person name="Ohm R."/>
            <person name="Pangilinan J."/>
            <person name="Park H.-J."/>
            <person name="Ramirez L."/>
            <person name="Alfaro M."/>
            <person name="Sun H."/>
            <person name="Tritt A."/>
            <person name="Yoshinaga Y."/>
            <person name="Zwiers L.-H."/>
            <person name="Turgeon B."/>
            <person name="Goodwin S."/>
            <person name="Spatafora J."/>
            <person name="Crous P."/>
            <person name="Grigoriev I."/>
        </authorList>
    </citation>
    <scope>NUCLEOTIDE SEQUENCE</scope>
    <source>
        <strain evidence="1">CBS 122681</strain>
    </source>
</reference>
<organism evidence="1 2">
    <name type="scientific">Lophiostoma macrostomum CBS 122681</name>
    <dbReference type="NCBI Taxonomy" id="1314788"/>
    <lineage>
        <taxon>Eukaryota</taxon>
        <taxon>Fungi</taxon>
        <taxon>Dikarya</taxon>
        <taxon>Ascomycota</taxon>
        <taxon>Pezizomycotina</taxon>
        <taxon>Dothideomycetes</taxon>
        <taxon>Pleosporomycetidae</taxon>
        <taxon>Pleosporales</taxon>
        <taxon>Lophiostomataceae</taxon>
        <taxon>Lophiostoma</taxon>
    </lineage>
</organism>
<sequence length="270" mass="31545">MDDTSNMSHIPGQTEAELEELWTNHDALLHQRDAIKRRASQVDDQRWDIKEKILKLDSAAVVQYARRYCQQLTQRVSSRLPRELRDMIYQELLLVEMKGDTYTHIRSSSAPEGWNMSIIIDGFPGQFARPDYFYFQFRREFAEFYYQQIQFICADASNGPELLEEDPFRCGCTPSRLIRKLEFNIDFDIQISLTGAQKLLDLLLETGDETGRTLRIYCMHNPPKDIFIAKLISDFGPQLRELRHKGFKTTIWSKYANPTDFNNALSDMPV</sequence>
<evidence type="ECO:0000313" key="2">
    <source>
        <dbReference type="Proteomes" id="UP000799324"/>
    </source>
</evidence>
<protein>
    <submittedName>
        <fullName evidence="1">Uncharacterized protein</fullName>
    </submittedName>
</protein>
<dbReference type="AlphaFoldDB" id="A0A6A6SYG7"/>
<evidence type="ECO:0000313" key="1">
    <source>
        <dbReference type="EMBL" id="KAF2651548.1"/>
    </source>
</evidence>